<sequence>MPVCQYFLQGKCSFGNRCRNEHPQSRPSAFGQSASQNIIQGGSTPTSNRFSTFSSPGFGNQTSSFSSFASKGAPAAKESSGLSADALSRGISDRPMWKLSCFGPMYNKPNIMNGTDISPEEMRMDYMQAASSNQLDACERKYQQLESEVESMISDIKRNTEKYAKDWELQHGDGDSKPKESGFGQTNTKSAFGSGSSAFGSSGSAFGSGGSAFGAGGSAFGTGGSAFGTGGSAFGAGAKSVTFGQDT</sequence>
<feature type="region of interest" description="Disordered" evidence="8">
    <location>
        <begin position="21"/>
        <end position="55"/>
    </location>
</feature>
<evidence type="ECO:0000256" key="6">
    <source>
        <dbReference type="PROSITE-ProRule" id="PRU00723"/>
    </source>
</evidence>
<comment type="subcellular location">
    <subcellularLocation>
        <location evidence="1">Nucleus</location>
    </subcellularLocation>
</comment>
<feature type="region of interest" description="Disordered" evidence="8">
    <location>
        <begin position="169"/>
        <end position="189"/>
    </location>
</feature>
<feature type="compositionally biased region" description="Basic and acidic residues" evidence="8">
    <location>
        <begin position="169"/>
        <end position="180"/>
    </location>
</feature>
<feature type="domain" description="C3H1-type" evidence="9">
    <location>
        <begin position="1"/>
        <end position="25"/>
    </location>
</feature>
<dbReference type="PROSITE" id="PS50103">
    <property type="entry name" value="ZF_C3H1"/>
    <property type="match status" value="1"/>
</dbReference>
<evidence type="ECO:0000256" key="1">
    <source>
        <dbReference type="ARBA" id="ARBA00004123"/>
    </source>
</evidence>
<dbReference type="EMBL" id="JANBOJ010000051">
    <property type="protein sequence ID" value="KAJ1723853.1"/>
    <property type="molecule type" value="Genomic_DNA"/>
</dbReference>
<accession>A0A9W8CU49</accession>
<keyword evidence="7" id="KW-0175">Coiled coil</keyword>
<evidence type="ECO:0000256" key="5">
    <source>
        <dbReference type="ARBA" id="ARBA00023242"/>
    </source>
</evidence>
<evidence type="ECO:0000256" key="3">
    <source>
        <dbReference type="ARBA" id="ARBA00022771"/>
    </source>
</evidence>
<evidence type="ECO:0000256" key="4">
    <source>
        <dbReference type="ARBA" id="ARBA00022833"/>
    </source>
</evidence>
<evidence type="ECO:0000259" key="9">
    <source>
        <dbReference type="PROSITE" id="PS50103"/>
    </source>
</evidence>
<reference evidence="10" key="1">
    <citation type="submission" date="2022-07" db="EMBL/GenBank/DDBJ databases">
        <title>Phylogenomic reconstructions and comparative analyses of Kickxellomycotina fungi.</title>
        <authorList>
            <person name="Reynolds N.K."/>
            <person name="Stajich J.E."/>
            <person name="Barry K."/>
            <person name="Grigoriev I.V."/>
            <person name="Crous P."/>
            <person name="Smith M.E."/>
        </authorList>
    </citation>
    <scope>NUCLEOTIDE SEQUENCE</scope>
    <source>
        <strain evidence="10">NBRC 32514</strain>
    </source>
</reference>
<comment type="caution">
    <text evidence="10">The sequence shown here is derived from an EMBL/GenBank/DDBJ whole genome shotgun (WGS) entry which is preliminary data.</text>
</comment>
<keyword evidence="3 6" id="KW-0863">Zinc-finger</keyword>
<keyword evidence="5" id="KW-0539">Nucleus</keyword>
<keyword evidence="2 6" id="KW-0479">Metal-binding</keyword>
<proteinExistence type="predicted"/>
<dbReference type="OrthoDB" id="20729at2759"/>
<dbReference type="AlphaFoldDB" id="A0A9W8CU49"/>
<name>A0A9W8CU49_9FUNG</name>
<dbReference type="InterPro" id="IPR041367">
    <property type="entry name" value="Znf-CCCH_4"/>
</dbReference>
<evidence type="ECO:0000256" key="8">
    <source>
        <dbReference type="SAM" id="MobiDB-lite"/>
    </source>
</evidence>
<keyword evidence="11" id="KW-1185">Reference proteome</keyword>
<dbReference type="PANTHER" id="PTHR46527">
    <property type="entry name" value="NUCLEOPORIN-LIKE PROTEIN 2"/>
    <property type="match status" value="1"/>
</dbReference>
<dbReference type="GO" id="GO:0008270">
    <property type="term" value="F:zinc ion binding"/>
    <property type="evidence" value="ECO:0007669"/>
    <property type="project" value="UniProtKB-KW"/>
</dbReference>
<dbReference type="InterPro" id="IPR000571">
    <property type="entry name" value="Znf_CCCH"/>
</dbReference>
<feature type="coiled-coil region" evidence="7">
    <location>
        <begin position="128"/>
        <end position="162"/>
    </location>
</feature>
<evidence type="ECO:0000256" key="2">
    <source>
        <dbReference type="ARBA" id="ARBA00022723"/>
    </source>
</evidence>
<evidence type="ECO:0000256" key="7">
    <source>
        <dbReference type="SAM" id="Coils"/>
    </source>
</evidence>
<dbReference type="PANTHER" id="PTHR46527:SF1">
    <property type="entry name" value="NUCLEOPORIN NUP42"/>
    <property type="match status" value="1"/>
</dbReference>
<evidence type="ECO:0000313" key="10">
    <source>
        <dbReference type="EMBL" id="KAJ1723853.1"/>
    </source>
</evidence>
<dbReference type="Pfam" id="PF18044">
    <property type="entry name" value="zf-CCCH_4"/>
    <property type="match status" value="1"/>
</dbReference>
<protein>
    <submittedName>
        <fullName evidence="10">Nucleoporin-like protein 2</fullName>
    </submittedName>
</protein>
<feature type="non-terminal residue" evidence="10">
    <location>
        <position position="247"/>
    </location>
</feature>
<dbReference type="GO" id="GO:0005634">
    <property type="term" value="C:nucleus"/>
    <property type="evidence" value="ECO:0007669"/>
    <property type="project" value="UniProtKB-SubCell"/>
</dbReference>
<feature type="zinc finger region" description="C3H1-type" evidence="6">
    <location>
        <begin position="1"/>
        <end position="25"/>
    </location>
</feature>
<gene>
    <name evidence="10" type="primary">NUPL2</name>
    <name evidence="10" type="ORF">LPJ53_001864</name>
</gene>
<dbReference type="Proteomes" id="UP001149813">
    <property type="component" value="Unassembled WGS sequence"/>
</dbReference>
<organism evidence="10 11">
    <name type="scientific">Coemansia erecta</name>
    <dbReference type="NCBI Taxonomy" id="147472"/>
    <lineage>
        <taxon>Eukaryota</taxon>
        <taxon>Fungi</taxon>
        <taxon>Fungi incertae sedis</taxon>
        <taxon>Zoopagomycota</taxon>
        <taxon>Kickxellomycotina</taxon>
        <taxon>Kickxellomycetes</taxon>
        <taxon>Kickxellales</taxon>
        <taxon>Kickxellaceae</taxon>
        <taxon>Coemansia</taxon>
    </lineage>
</organism>
<keyword evidence="4 6" id="KW-0862">Zinc</keyword>
<dbReference type="Gene3D" id="4.10.1000.10">
    <property type="entry name" value="Zinc finger, CCCH-type"/>
    <property type="match status" value="1"/>
</dbReference>
<evidence type="ECO:0000313" key="11">
    <source>
        <dbReference type="Proteomes" id="UP001149813"/>
    </source>
</evidence>
<dbReference type="InterPro" id="IPR051767">
    <property type="entry name" value="Nucleoporin_NUP42"/>
</dbReference>
<feature type="compositionally biased region" description="Polar residues" evidence="8">
    <location>
        <begin position="25"/>
        <end position="55"/>
    </location>
</feature>